<dbReference type="EMBL" id="JADNRY010000057">
    <property type="protein sequence ID" value="KAF9068770.1"/>
    <property type="molecule type" value="Genomic_DNA"/>
</dbReference>
<evidence type="ECO:0000313" key="4">
    <source>
        <dbReference type="EMBL" id="KAF9068770.1"/>
    </source>
</evidence>
<sequence length="592" mass="66578">MSSQTDSSSDHAGSIWSAVKSSFFANANRFTINGATFQLFCGSEDSEPGQAIYVDGIPVIPAIHLEEQIRERKGSRFSIATIPFSEKKVIVQVFEGPQANQLWKETLRYSRCMVNAHILGIVGISKPAASDDDVHYIAFGGRHENDSHYLLAEALRKGDKEITTIGSQIVYGASSGLDYLFSSRIISVEDIKSTNFEVFSDRHGHTAIVFAPDILPKAPDFTVANTKSVLDSLILEVFKEANYVIYREKVERHDDDLQSNEDLERNHATGISPRHHSQLNSGNSTSTQDTESNMDANPASITVCRREIVWRSLNSDLALSEISKLYRDLLRIHSSLDNTGQYLIDFPRRSGERKSATQHKCKGYIREEITLTPDAFRNSVSVFEKPSLNEICGMCGEVVQYQELGESEDGEAAGNGEPNSEGSPLIVRGLAVALSWPLTEPGRTSARKKRPIICFDIAFDPRKSRGVTVQAFPDVAHRVDIPSDTIRLPASSHCILTEMQIFLDVEDFRRWPVKVKRKSGIRCLDVFYTIYETFQRTLNPEDIRSFGLPLYNRQHGTMRRVDLLRGRRFFRGIVRSGEDWMLLLDDYTSSQH</sequence>
<evidence type="ECO:0000313" key="3">
    <source>
        <dbReference type="EMBL" id="KAF9060357.1"/>
    </source>
</evidence>
<dbReference type="OrthoDB" id="3026831at2759"/>
<gene>
    <name evidence="4" type="ORF">BDP27DRAFT_1448153</name>
    <name evidence="3" type="ORF">BDP27DRAFT_1452776</name>
</gene>
<reference evidence="3" key="1">
    <citation type="submission" date="2020-11" db="EMBL/GenBank/DDBJ databases">
        <authorList>
            <consortium name="DOE Joint Genome Institute"/>
            <person name="Ahrendt S."/>
            <person name="Riley R."/>
            <person name="Andreopoulos W."/>
            <person name="Labutti K."/>
            <person name="Pangilinan J."/>
            <person name="Ruiz-Duenas F.J."/>
            <person name="Barrasa J.M."/>
            <person name="Sanchez-Garcia M."/>
            <person name="Camarero S."/>
            <person name="Miyauchi S."/>
            <person name="Serrano A."/>
            <person name="Linde D."/>
            <person name="Babiker R."/>
            <person name="Drula E."/>
            <person name="Ayuso-Fernandez I."/>
            <person name="Pacheco R."/>
            <person name="Padilla G."/>
            <person name="Ferreira P."/>
            <person name="Barriuso J."/>
            <person name="Kellner H."/>
            <person name="Castanera R."/>
            <person name="Alfaro M."/>
            <person name="Ramirez L."/>
            <person name="Pisabarro A.G."/>
            <person name="Kuo A."/>
            <person name="Tritt A."/>
            <person name="Lipzen A."/>
            <person name="He G."/>
            <person name="Yan M."/>
            <person name="Ng V."/>
            <person name="Cullen D."/>
            <person name="Martin F."/>
            <person name="Rosso M.-N."/>
            <person name="Henrissat B."/>
            <person name="Hibbett D."/>
            <person name="Martinez A.T."/>
            <person name="Grigoriev I.V."/>
        </authorList>
    </citation>
    <scope>NUCLEOTIDE SEQUENCE</scope>
    <source>
        <strain evidence="3">AH 40177</strain>
    </source>
</reference>
<feature type="compositionally biased region" description="Polar residues" evidence="1">
    <location>
        <begin position="278"/>
        <end position="295"/>
    </location>
</feature>
<dbReference type="InterPro" id="IPR046522">
    <property type="entry name" value="DUF6699"/>
</dbReference>
<accession>A0A9P5PCT1</accession>
<evidence type="ECO:0000313" key="5">
    <source>
        <dbReference type="Proteomes" id="UP000772434"/>
    </source>
</evidence>
<evidence type="ECO:0000259" key="2">
    <source>
        <dbReference type="Pfam" id="PF20415"/>
    </source>
</evidence>
<dbReference type="AlphaFoldDB" id="A0A9P5PCT1"/>
<keyword evidence="5" id="KW-1185">Reference proteome</keyword>
<dbReference type="Proteomes" id="UP000772434">
    <property type="component" value="Unassembled WGS sequence"/>
</dbReference>
<dbReference type="EMBL" id="JADNRY010000248">
    <property type="protein sequence ID" value="KAF9060357.1"/>
    <property type="molecule type" value="Genomic_DNA"/>
</dbReference>
<protein>
    <recommendedName>
        <fullName evidence="2">DUF6699 domain-containing protein</fullName>
    </recommendedName>
</protein>
<feature type="region of interest" description="Disordered" evidence="1">
    <location>
        <begin position="268"/>
        <end position="297"/>
    </location>
</feature>
<name>A0A9P5PCT1_9AGAR</name>
<evidence type="ECO:0000256" key="1">
    <source>
        <dbReference type="SAM" id="MobiDB-lite"/>
    </source>
</evidence>
<feature type="domain" description="DUF6699" evidence="2">
    <location>
        <begin position="455"/>
        <end position="577"/>
    </location>
</feature>
<dbReference type="Pfam" id="PF20415">
    <property type="entry name" value="DUF6699"/>
    <property type="match status" value="1"/>
</dbReference>
<organism evidence="3 5">
    <name type="scientific">Rhodocollybia butyracea</name>
    <dbReference type="NCBI Taxonomy" id="206335"/>
    <lineage>
        <taxon>Eukaryota</taxon>
        <taxon>Fungi</taxon>
        <taxon>Dikarya</taxon>
        <taxon>Basidiomycota</taxon>
        <taxon>Agaricomycotina</taxon>
        <taxon>Agaricomycetes</taxon>
        <taxon>Agaricomycetidae</taxon>
        <taxon>Agaricales</taxon>
        <taxon>Marasmiineae</taxon>
        <taxon>Omphalotaceae</taxon>
        <taxon>Rhodocollybia</taxon>
    </lineage>
</organism>
<proteinExistence type="predicted"/>
<comment type="caution">
    <text evidence="3">The sequence shown here is derived from an EMBL/GenBank/DDBJ whole genome shotgun (WGS) entry which is preliminary data.</text>
</comment>